<reference evidence="3" key="2">
    <citation type="submission" date="2015-01" db="EMBL/GenBank/DDBJ databases">
        <title>Evolutionary Origins and Diversification of the Mycorrhizal Mutualists.</title>
        <authorList>
            <consortium name="DOE Joint Genome Institute"/>
            <consortium name="Mycorrhizal Genomics Consortium"/>
            <person name="Kohler A."/>
            <person name="Kuo A."/>
            <person name="Nagy L.G."/>
            <person name="Floudas D."/>
            <person name="Copeland A."/>
            <person name="Barry K.W."/>
            <person name="Cichocki N."/>
            <person name="Veneault-Fourrey C."/>
            <person name="LaButti K."/>
            <person name="Lindquist E.A."/>
            <person name="Lipzen A."/>
            <person name="Lundell T."/>
            <person name="Morin E."/>
            <person name="Murat C."/>
            <person name="Riley R."/>
            <person name="Ohm R."/>
            <person name="Sun H."/>
            <person name="Tunlid A."/>
            <person name="Henrissat B."/>
            <person name="Grigoriev I.V."/>
            <person name="Hibbett D.S."/>
            <person name="Martin F."/>
        </authorList>
    </citation>
    <scope>NUCLEOTIDE SEQUENCE [LARGE SCALE GENOMIC DNA]</scope>
    <source>
        <strain evidence="3">h7</strain>
    </source>
</reference>
<evidence type="ECO:0000313" key="2">
    <source>
        <dbReference type="EMBL" id="KIM41299.1"/>
    </source>
</evidence>
<proteinExistence type="predicted"/>
<dbReference type="InterPro" id="IPR051693">
    <property type="entry name" value="UPF0046_metallophosphoest"/>
</dbReference>
<dbReference type="PANTHER" id="PTHR12905">
    <property type="entry name" value="METALLOPHOSPHOESTERASE"/>
    <property type="match status" value="1"/>
</dbReference>
<dbReference type="Pfam" id="PF00149">
    <property type="entry name" value="Metallophos"/>
    <property type="match status" value="1"/>
</dbReference>
<dbReference type="PANTHER" id="PTHR12905:SF0">
    <property type="entry name" value="CALCINEURIN-LIKE PHOSPHOESTERASE DOMAIN-CONTAINING PROTEIN"/>
    <property type="match status" value="1"/>
</dbReference>
<evidence type="ECO:0000313" key="3">
    <source>
        <dbReference type="Proteomes" id="UP000053424"/>
    </source>
</evidence>
<dbReference type="HOGENOM" id="CLU_041441_4_0_1"/>
<organism evidence="2 3">
    <name type="scientific">Hebeloma cylindrosporum</name>
    <dbReference type="NCBI Taxonomy" id="76867"/>
    <lineage>
        <taxon>Eukaryota</taxon>
        <taxon>Fungi</taxon>
        <taxon>Dikarya</taxon>
        <taxon>Basidiomycota</taxon>
        <taxon>Agaricomycotina</taxon>
        <taxon>Agaricomycetes</taxon>
        <taxon>Agaricomycetidae</taxon>
        <taxon>Agaricales</taxon>
        <taxon>Agaricineae</taxon>
        <taxon>Hymenogastraceae</taxon>
        <taxon>Hebeloma</taxon>
    </lineage>
</organism>
<dbReference type="Proteomes" id="UP000053424">
    <property type="component" value="Unassembled WGS sequence"/>
</dbReference>
<protein>
    <recommendedName>
        <fullName evidence="1">Calcineurin-like phosphoesterase domain-containing protein</fullName>
    </recommendedName>
</protein>
<keyword evidence="3" id="KW-1185">Reference proteome</keyword>
<feature type="domain" description="Calcineurin-like phosphoesterase" evidence="1">
    <location>
        <begin position="43"/>
        <end position="257"/>
    </location>
</feature>
<reference evidence="2 3" key="1">
    <citation type="submission" date="2014-04" db="EMBL/GenBank/DDBJ databases">
        <authorList>
            <consortium name="DOE Joint Genome Institute"/>
            <person name="Kuo A."/>
            <person name="Gay G."/>
            <person name="Dore J."/>
            <person name="Kohler A."/>
            <person name="Nagy L.G."/>
            <person name="Floudas D."/>
            <person name="Copeland A."/>
            <person name="Barry K.W."/>
            <person name="Cichocki N."/>
            <person name="Veneault-Fourrey C."/>
            <person name="LaButti K."/>
            <person name="Lindquist E.A."/>
            <person name="Lipzen A."/>
            <person name="Lundell T."/>
            <person name="Morin E."/>
            <person name="Murat C."/>
            <person name="Sun H."/>
            <person name="Tunlid A."/>
            <person name="Henrissat B."/>
            <person name="Grigoriev I.V."/>
            <person name="Hibbett D.S."/>
            <person name="Martin F."/>
            <person name="Nordberg H.P."/>
            <person name="Cantor M.N."/>
            <person name="Hua S.X."/>
        </authorList>
    </citation>
    <scope>NUCLEOTIDE SEQUENCE [LARGE SCALE GENOMIC DNA]</scope>
    <source>
        <strain evidence="3">h7</strain>
    </source>
</reference>
<dbReference type="AlphaFoldDB" id="A0A0C3CAR0"/>
<dbReference type="EMBL" id="KN831780">
    <property type="protein sequence ID" value="KIM41299.1"/>
    <property type="molecule type" value="Genomic_DNA"/>
</dbReference>
<gene>
    <name evidence="2" type="ORF">M413DRAFT_145993</name>
</gene>
<dbReference type="InterPro" id="IPR004843">
    <property type="entry name" value="Calcineurin-like_PHP"/>
</dbReference>
<name>A0A0C3CAR0_HEBCY</name>
<evidence type="ECO:0000259" key="1">
    <source>
        <dbReference type="Pfam" id="PF00149"/>
    </source>
</evidence>
<dbReference type="GO" id="GO:0016787">
    <property type="term" value="F:hydrolase activity"/>
    <property type="evidence" value="ECO:0007669"/>
    <property type="project" value="InterPro"/>
</dbReference>
<dbReference type="OrthoDB" id="630188at2759"/>
<dbReference type="SUPFAM" id="SSF56300">
    <property type="entry name" value="Metallo-dependent phosphatases"/>
    <property type="match status" value="1"/>
</dbReference>
<dbReference type="CDD" id="cd07379">
    <property type="entry name" value="MPP_239FB"/>
    <property type="match status" value="1"/>
</dbReference>
<dbReference type="Gene3D" id="3.60.21.10">
    <property type="match status" value="1"/>
</dbReference>
<sequence length="373" mass="42103">MSLQAKYQDVVLKSQTEVVYLEYRPEQLPPKPSADQDGAQWTRFVCISDTHSKTFEVPDGDVLLHSGDLTDGKEAHFKQTMDWLYELPHPVKIIIAGNHDLPLHTEWYERQHDRHARSGKEDTQRIIEMLKGAEAQQAGIVYLQDEKHEFKVHENGKLWSVYGSPVEYLVYILGASPPDKCDFQWSPRFGNWAFGYGREAAEEIVSQFPKTDILLTHGPAREIFDRNMIGSDVGCDALRARLSELRPRLHVFGHIHEAHGAYIHKWDPADNFAPPTVQNHDLVNLATSNTAVGSESTLVEGRGDHEDVELERTVFVNAANSSKGPLAMRGGVRSAFGGPGFQAVVVDLKERPDYLWFFPVFSCGQSLSRLDWV</sequence>
<dbReference type="InterPro" id="IPR029052">
    <property type="entry name" value="Metallo-depent_PP-like"/>
</dbReference>
<accession>A0A0C3CAR0</accession>